<evidence type="ECO:0000256" key="5">
    <source>
        <dbReference type="SAM" id="Phobius"/>
    </source>
</evidence>
<organism evidence="7 8">
    <name type="scientific">Lacisediminihabitans changchengi</name>
    <dbReference type="NCBI Taxonomy" id="2787634"/>
    <lineage>
        <taxon>Bacteria</taxon>
        <taxon>Bacillati</taxon>
        <taxon>Actinomycetota</taxon>
        <taxon>Actinomycetes</taxon>
        <taxon>Micrococcales</taxon>
        <taxon>Microbacteriaceae</taxon>
        <taxon>Lacisediminihabitans</taxon>
    </lineage>
</organism>
<gene>
    <name evidence="7" type="ORF">IV501_12785</name>
</gene>
<feature type="transmembrane region" description="Helical" evidence="5">
    <location>
        <begin position="218"/>
        <end position="245"/>
    </location>
</feature>
<feature type="transmembrane region" description="Helical" evidence="5">
    <location>
        <begin position="368"/>
        <end position="387"/>
    </location>
</feature>
<feature type="domain" description="O-antigen ligase-related" evidence="6">
    <location>
        <begin position="218"/>
        <end position="345"/>
    </location>
</feature>
<keyword evidence="8" id="KW-1185">Reference proteome</keyword>
<comment type="subcellular location">
    <subcellularLocation>
        <location evidence="1">Membrane</location>
        <topology evidence="1">Multi-pass membrane protein</topology>
    </subcellularLocation>
</comment>
<evidence type="ECO:0000259" key="6">
    <source>
        <dbReference type="Pfam" id="PF04932"/>
    </source>
</evidence>
<reference evidence="7" key="1">
    <citation type="submission" date="2021-01" db="EMBL/GenBank/DDBJ databases">
        <title>Lacisediminihabitans sp. nov. strain G11-30, isolated from Antarctic Soil.</title>
        <authorList>
            <person name="Li J."/>
        </authorList>
    </citation>
    <scope>NUCLEOTIDE SEQUENCE</scope>
    <source>
        <strain evidence="7">G11-30</strain>
    </source>
</reference>
<dbReference type="PANTHER" id="PTHR37422">
    <property type="entry name" value="TEICHURONIC ACID BIOSYNTHESIS PROTEIN TUAE"/>
    <property type="match status" value="1"/>
</dbReference>
<sequence length="433" mass="46575">MRFDAVSVLTLYIVILYAVPSDLSLTSFGGAGSPIMIFGLLGGIWWAWRQVSRSESAMNPGHQPVRIVLFVLLTIAVISYIGAMLSPRESVEVNGADLGLLRLLSLASVLLLANDGIGDGARFRTFLRRLCFAGSLFAAFGLVQFVTKQSFVDRLVIPGFSASQDFSAVQDRSGFARAAATATNPLEYAFVLAMILPIAVTLALDDTDRPRWRRWTPAFVIVVALAISGSRSGIVGLILGLLLLFPAWNSGRRIRAIVIGVIGAGLVYLAVPGMIGTVRYLFLNVGQDASTTSRTNSYDLALTFIGRSPLFGRGFGTFLPQYRILDNQYLLAAIELGIVGLAALLALIIVAAIVALRTGLSRPPGLTRSLGPALLSSVAVGAVLTAFSDAFSFRMSAGTLFLMLGVCGAYWRLYRPDREQPQTMSGTELSRRR</sequence>
<evidence type="ECO:0000313" key="8">
    <source>
        <dbReference type="Proteomes" id="UP000636458"/>
    </source>
</evidence>
<evidence type="ECO:0000256" key="2">
    <source>
        <dbReference type="ARBA" id="ARBA00022692"/>
    </source>
</evidence>
<accession>A0A934VYX4</accession>
<dbReference type="InterPro" id="IPR051533">
    <property type="entry name" value="WaaL-like"/>
</dbReference>
<evidence type="ECO:0000313" key="7">
    <source>
        <dbReference type="EMBL" id="MBK4348512.1"/>
    </source>
</evidence>
<evidence type="ECO:0000256" key="4">
    <source>
        <dbReference type="ARBA" id="ARBA00023136"/>
    </source>
</evidence>
<keyword evidence="4 5" id="KW-0472">Membrane</keyword>
<feature type="transmembrane region" description="Helical" evidence="5">
    <location>
        <begin position="98"/>
        <end position="114"/>
    </location>
</feature>
<feature type="transmembrane region" description="Helical" evidence="5">
    <location>
        <begin position="126"/>
        <end position="146"/>
    </location>
</feature>
<name>A0A934VYX4_9MICO</name>
<dbReference type="RefSeq" id="WP_200556708.1">
    <property type="nucleotide sequence ID" value="NZ_JAEPES010000004.1"/>
</dbReference>
<dbReference type="GO" id="GO:0016020">
    <property type="term" value="C:membrane"/>
    <property type="evidence" value="ECO:0007669"/>
    <property type="project" value="UniProtKB-SubCell"/>
</dbReference>
<proteinExistence type="predicted"/>
<keyword evidence="7" id="KW-0436">Ligase</keyword>
<dbReference type="PANTHER" id="PTHR37422:SF13">
    <property type="entry name" value="LIPOPOLYSACCHARIDE BIOSYNTHESIS PROTEIN PA4999-RELATED"/>
    <property type="match status" value="1"/>
</dbReference>
<keyword evidence="2 5" id="KW-0812">Transmembrane</keyword>
<evidence type="ECO:0000256" key="1">
    <source>
        <dbReference type="ARBA" id="ARBA00004141"/>
    </source>
</evidence>
<protein>
    <submittedName>
        <fullName evidence="7">O-antigen ligase family protein</fullName>
    </submittedName>
</protein>
<dbReference type="GO" id="GO:0016874">
    <property type="term" value="F:ligase activity"/>
    <property type="evidence" value="ECO:0007669"/>
    <property type="project" value="UniProtKB-KW"/>
</dbReference>
<feature type="transmembrane region" description="Helical" evidence="5">
    <location>
        <begin position="257"/>
        <end position="282"/>
    </location>
</feature>
<feature type="transmembrane region" description="Helical" evidence="5">
    <location>
        <begin position="30"/>
        <end position="48"/>
    </location>
</feature>
<dbReference type="Proteomes" id="UP000636458">
    <property type="component" value="Unassembled WGS sequence"/>
</dbReference>
<evidence type="ECO:0000256" key="3">
    <source>
        <dbReference type="ARBA" id="ARBA00022989"/>
    </source>
</evidence>
<keyword evidence="3 5" id="KW-1133">Transmembrane helix</keyword>
<feature type="transmembrane region" description="Helical" evidence="5">
    <location>
        <begin position="68"/>
        <end position="86"/>
    </location>
</feature>
<dbReference type="Pfam" id="PF04932">
    <property type="entry name" value="Wzy_C"/>
    <property type="match status" value="1"/>
</dbReference>
<comment type="caution">
    <text evidence="7">The sequence shown here is derived from an EMBL/GenBank/DDBJ whole genome shotgun (WGS) entry which is preliminary data.</text>
</comment>
<dbReference type="InterPro" id="IPR007016">
    <property type="entry name" value="O-antigen_ligase-rel_domated"/>
</dbReference>
<dbReference type="AlphaFoldDB" id="A0A934VYX4"/>
<feature type="transmembrane region" description="Helical" evidence="5">
    <location>
        <begin position="393"/>
        <end position="414"/>
    </location>
</feature>
<feature type="transmembrane region" description="Helical" evidence="5">
    <location>
        <begin position="329"/>
        <end position="356"/>
    </location>
</feature>
<dbReference type="EMBL" id="JAEPES010000004">
    <property type="protein sequence ID" value="MBK4348512.1"/>
    <property type="molecule type" value="Genomic_DNA"/>
</dbReference>